<keyword evidence="5 6" id="KW-0472">Membrane</keyword>
<sequence length="132" mass="15803">MSELLVEDDEEVKRTVELVDDQGFRSIKTLDGTRTIINSRSLDSSLNHRYHRQRNPSFRIIRKKSIFVRLNELWIRFQGELALSMLETWETVILHLIFLLLILLFYLAIFRYFPSHVKIIFARAKYYILGNE</sequence>
<comment type="subcellular location">
    <subcellularLocation>
        <location evidence="1">Endoplasmic reticulum membrane</location>
        <topology evidence="1">Multi-pass membrane protein</topology>
    </subcellularLocation>
</comment>
<dbReference type="GO" id="GO:0005789">
    <property type="term" value="C:endoplasmic reticulum membrane"/>
    <property type="evidence" value="ECO:0007669"/>
    <property type="project" value="UniProtKB-SubCell"/>
</dbReference>
<protein>
    <submittedName>
        <fullName evidence="7">Uncharacterized protein</fullName>
    </submittedName>
</protein>
<dbReference type="Pfam" id="PF11779">
    <property type="entry name" value="SPT_ssu-like"/>
    <property type="match status" value="1"/>
</dbReference>
<feature type="transmembrane region" description="Helical" evidence="6">
    <location>
        <begin position="92"/>
        <end position="113"/>
    </location>
</feature>
<organism evidence="7">
    <name type="scientific">Phakopsora pachyrhizi</name>
    <name type="common">Asian soybean rust disease fungus</name>
    <dbReference type="NCBI Taxonomy" id="170000"/>
    <lineage>
        <taxon>Eukaryota</taxon>
        <taxon>Fungi</taxon>
        <taxon>Dikarya</taxon>
        <taxon>Basidiomycota</taxon>
        <taxon>Pucciniomycotina</taxon>
        <taxon>Pucciniomycetes</taxon>
        <taxon>Pucciniales</taxon>
        <taxon>Phakopsoraceae</taxon>
        <taxon>Phakopsora</taxon>
    </lineage>
</organism>
<evidence type="ECO:0000256" key="3">
    <source>
        <dbReference type="ARBA" id="ARBA00022824"/>
    </source>
</evidence>
<evidence type="ECO:0000256" key="6">
    <source>
        <dbReference type="SAM" id="Phobius"/>
    </source>
</evidence>
<proteinExistence type="evidence at transcript level"/>
<accession>A0A0S1MJN2</accession>
<evidence type="ECO:0000256" key="2">
    <source>
        <dbReference type="ARBA" id="ARBA00022692"/>
    </source>
</evidence>
<keyword evidence="2 6" id="KW-0812">Transmembrane</keyword>
<keyword evidence="3" id="KW-0256">Endoplasmic reticulum</keyword>
<name>A0A0S1MJN2_PHAPC</name>
<dbReference type="AlphaFoldDB" id="A0A0S1MJN2"/>
<dbReference type="InterPro" id="IPR024512">
    <property type="entry name" value="Ser_palmitoyltrfase_ssu-like"/>
</dbReference>
<evidence type="ECO:0000256" key="5">
    <source>
        <dbReference type="ARBA" id="ARBA00023136"/>
    </source>
</evidence>
<evidence type="ECO:0000256" key="4">
    <source>
        <dbReference type="ARBA" id="ARBA00022989"/>
    </source>
</evidence>
<dbReference type="OrthoDB" id="2501350at2759"/>
<evidence type="ECO:0000256" key="1">
    <source>
        <dbReference type="ARBA" id="ARBA00004477"/>
    </source>
</evidence>
<dbReference type="EMBL" id="KT247007">
    <property type="protein sequence ID" value="ALL41097.1"/>
    <property type="molecule type" value="mRNA"/>
</dbReference>
<evidence type="ECO:0000313" key="7">
    <source>
        <dbReference type="EMBL" id="ALL41097.1"/>
    </source>
</evidence>
<keyword evidence="4 6" id="KW-1133">Transmembrane helix</keyword>
<reference evidence="7" key="1">
    <citation type="submission" date="2015-07" db="EMBL/GenBank/DDBJ databases">
        <title>Elucidating the P. pachyrhizi secretome and potential effectors.</title>
        <authorList>
            <person name="de Carvalho M.C.C.G."/>
            <person name="Nascimento L.C."/>
            <person name="Darben L.M."/>
            <person name="Polizel-Podanosqui A.M."/>
            <person name="Lopes-Caitar V.S."/>
            <person name="Rocha C.S."/>
            <person name="Qi M."/>
            <person name="Carazolle M."/>
            <person name="Kuwahara M.K."/>
            <person name="Pereira G.A.G."/>
            <person name="Abdelnoor R.V."/>
            <person name="Whitham S.A."/>
            <person name="Marcelino-Guimaraes F.C."/>
        </authorList>
    </citation>
    <scope>NUCLEOTIDE SEQUENCE</scope>
</reference>